<dbReference type="SUPFAM" id="SSF55608">
    <property type="entry name" value="Homing endonucleases"/>
    <property type="match status" value="1"/>
</dbReference>
<accession>A0ABY4S7H3</accession>
<evidence type="ECO:0000259" key="3">
    <source>
        <dbReference type="PROSITE" id="PS51192"/>
    </source>
</evidence>
<keyword evidence="6" id="KW-1185">Reference proteome</keyword>
<proteinExistence type="predicted"/>
<gene>
    <name evidence="5" type="ORF">MW290_25585</name>
</gene>
<dbReference type="SMART" id="SM00490">
    <property type="entry name" value="HELICc"/>
    <property type="match status" value="1"/>
</dbReference>
<feature type="domain" description="Helicase C-terminal" evidence="4">
    <location>
        <begin position="587"/>
        <end position="745"/>
    </location>
</feature>
<dbReference type="InterPro" id="IPR007868">
    <property type="entry name" value="Hom_end_hint"/>
</dbReference>
<protein>
    <recommendedName>
        <fullName evidence="7">Helicase</fullName>
    </recommendedName>
</protein>
<evidence type="ECO:0000259" key="2">
    <source>
        <dbReference type="PROSITE" id="PS50819"/>
    </source>
</evidence>
<feature type="compositionally biased region" description="Low complexity" evidence="1">
    <location>
        <begin position="868"/>
        <end position="885"/>
    </location>
</feature>
<evidence type="ECO:0000313" key="5">
    <source>
        <dbReference type="EMBL" id="URI08944.1"/>
    </source>
</evidence>
<dbReference type="PANTHER" id="PTHR47396">
    <property type="entry name" value="TYPE I RESTRICTION ENZYME ECOKI R PROTEIN"/>
    <property type="match status" value="1"/>
</dbReference>
<dbReference type="InterPro" id="IPR001650">
    <property type="entry name" value="Helicase_C-like"/>
</dbReference>
<dbReference type="Pfam" id="PF00271">
    <property type="entry name" value="Helicase_C"/>
    <property type="match status" value="1"/>
</dbReference>
<dbReference type="PROSITE" id="PS50819">
    <property type="entry name" value="INTEIN_ENDONUCLEASE"/>
    <property type="match status" value="1"/>
</dbReference>
<dbReference type="Proteomes" id="UP001056201">
    <property type="component" value="Chromosome 2"/>
</dbReference>
<dbReference type="PROSITE" id="PS51194">
    <property type="entry name" value="HELICASE_CTER"/>
    <property type="match status" value="1"/>
</dbReference>
<dbReference type="PROSITE" id="PS51192">
    <property type="entry name" value="HELICASE_ATP_BIND_1"/>
    <property type="match status" value="1"/>
</dbReference>
<dbReference type="InterPro" id="IPR014001">
    <property type="entry name" value="Helicase_ATP-bd"/>
</dbReference>
<dbReference type="SUPFAM" id="SSF52540">
    <property type="entry name" value="P-loop containing nucleoside triphosphate hydrolases"/>
    <property type="match status" value="2"/>
</dbReference>
<sequence>MAPDLFTAAGADAGQPATALKPVAEAAMQVQLRDYQLQAVEQAREAIRNGARNVLIVAPTGAGKCLGRGTPVLMADGSVKPVEDVRVGDRLASPTGGVRTVLALGRGREQLYRVVPTKGDPYVVNASHLLSLRKTPGSDGLRLADGAHIHRDADVVAVEAAVLAASNATARHALKGWRAGVERFDGQCTVLPVPPYVLGVWLGDGTTGRPEITKPEGAVSLEWSAWGRSLELRCVREDAAGTRCPTWRLTNGRSGGAENAAAAALDAIGVLQDKHVPRCYLTASKRDRQMLVAGLLDTDGSVSRGGFDWISANYQLAQDMAFLCRSIGLACYITECTKGIRESGFVGTYWRLSISGDCSALPTRAKRAPARQQKKRHDVHGLSVQPIGEGDYFGFEIDGDRLFLLGDFTVTHNTVIASYLIESNRNKGKRSNFVVDRISLVQQTSDTFDRYGINHGIMQADHWRYRPEQPTQLVSVGTARKRGFPDSHLDLIDEAHTIDAAVKARLEERARVSIGLTATPFTKGLGQLYDAVVNVTTTHALIEQGFLVPYRIFACTEPDMGGVSLKSSGEWNDKEASDAALQVVGDVVEEYLKRGEGRKFICSAVDTAHVNELARQFLAAGINVATYTYKDQEEDRAETVNEFRKPTSTIRGLITVTAASKGFDVPDIGCVIVARPLRKSLAEFIQFLGRGLRIFDGKTDCIVLDHSGNTARFWKPLQQFFEHGALDLSKAKKAERTEAQEQEVELVTCGNCSHMHRYAPACPQCGHEYPRKKAIEHVPGTLKEILATKNPSLMKRELWPQVVDYVLKNSPRADAEKLQRKAQALYRDLTGEWAMGRVNTTRPVQCSPELAGKLRAKQIRFAHGKGRGAAAPNARGASRAQRGGA</sequence>
<dbReference type="EMBL" id="CP097636">
    <property type="protein sequence ID" value="URI08944.1"/>
    <property type="molecule type" value="Genomic_DNA"/>
</dbReference>
<name>A0ABY4S7H3_AQUTE</name>
<dbReference type="Gene3D" id="2.170.16.10">
    <property type="entry name" value="Hedgehog/Intein (Hint) domain"/>
    <property type="match status" value="1"/>
</dbReference>
<dbReference type="Gene3D" id="3.40.50.300">
    <property type="entry name" value="P-loop containing nucleotide triphosphate hydrolases"/>
    <property type="match status" value="3"/>
</dbReference>
<reference evidence="5" key="1">
    <citation type="submission" date="2022-05" db="EMBL/GenBank/DDBJ databases">
        <title>An RpoN-dependent PEP-CTERM gene is involved in floc formation of an Aquincola tertiaricarbonis strain.</title>
        <authorList>
            <person name="Qiu D."/>
            <person name="Xia M."/>
        </authorList>
    </citation>
    <scope>NUCLEOTIDE SEQUENCE</scope>
    <source>
        <strain evidence="5">RN12</strain>
    </source>
</reference>
<dbReference type="Pfam" id="PF05203">
    <property type="entry name" value="Hom_end_hint"/>
    <property type="match status" value="1"/>
</dbReference>
<organism evidence="5 6">
    <name type="scientific">Aquincola tertiaricarbonis</name>
    <dbReference type="NCBI Taxonomy" id="391953"/>
    <lineage>
        <taxon>Bacteria</taxon>
        <taxon>Pseudomonadati</taxon>
        <taxon>Pseudomonadota</taxon>
        <taxon>Betaproteobacteria</taxon>
        <taxon>Burkholderiales</taxon>
        <taxon>Sphaerotilaceae</taxon>
        <taxon>Aquincola</taxon>
    </lineage>
</organism>
<dbReference type="InterPro" id="IPR027417">
    <property type="entry name" value="P-loop_NTPase"/>
</dbReference>
<dbReference type="Gene3D" id="3.10.28.10">
    <property type="entry name" value="Homing endonucleases"/>
    <property type="match status" value="1"/>
</dbReference>
<evidence type="ECO:0000259" key="4">
    <source>
        <dbReference type="PROSITE" id="PS51194"/>
    </source>
</evidence>
<dbReference type="RefSeq" id="WP_250197162.1">
    <property type="nucleotide sequence ID" value="NZ_CP097636.1"/>
</dbReference>
<feature type="domain" description="DOD-type homing endonuclease" evidence="2">
    <location>
        <begin position="197"/>
        <end position="329"/>
    </location>
</feature>
<dbReference type="InterPro" id="IPR050742">
    <property type="entry name" value="Helicase_Restrict-Modif_Enz"/>
</dbReference>
<evidence type="ECO:0000256" key="1">
    <source>
        <dbReference type="SAM" id="MobiDB-lite"/>
    </source>
</evidence>
<dbReference type="SUPFAM" id="SSF51294">
    <property type="entry name" value="Hedgehog/intein (Hint) domain"/>
    <property type="match status" value="1"/>
</dbReference>
<dbReference type="InterPro" id="IPR004042">
    <property type="entry name" value="Intein_endonuc_central"/>
</dbReference>
<evidence type="ECO:0008006" key="7">
    <source>
        <dbReference type="Google" id="ProtNLM"/>
    </source>
</evidence>
<dbReference type="InterPro" id="IPR036844">
    <property type="entry name" value="Hint_dom_sf"/>
</dbReference>
<evidence type="ECO:0000313" key="6">
    <source>
        <dbReference type="Proteomes" id="UP001056201"/>
    </source>
</evidence>
<feature type="domain" description="Helicase ATP-binding" evidence="3">
    <location>
        <begin position="394"/>
        <end position="538"/>
    </location>
</feature>
<dbReference type="PANTHER" id="PTHR47396:SF1">
    <property type="entry name" value="ATP-DEPENDENT HELICASE IRC3-RELATED"/>
    <property type="match status" value="1"/>
</dbReference>
<dbReference type="InterPro" id="IPR027434">
    <property type="entry name" value="Homing_endonucl"/>
</dbReference>
<feature type="region of interest" description="Disordered" evidence="1">
    <location>
        <begin position="863"/>
        <end position="885"/>
    </location>
</feature>